<evidence type="ECO:0000256" key="1">
    <source>
        <dbReference type="SAM" id="Phobius"/>
    </source>
</evidence>
<proteinExistence type="predicted"/>
<protein>
    <submittedName>
        <fullName evidence="2">Uncharacterized protein</fullName>
    </submittedName>
</protein>
<dbReference type="EMBL" id="GGEC01052717">
    <property type="protein sequence ID" value="MBX33201.1"/>
    <property type="molecule type" value="Transcribed_RNA"/>
</dbReference>
<keyword evidence="1" id="KW-0472">Membrane</keyword>
<keyword evidence="1" id="KW-1133">Transmembrane helix</keyword>
<feature type="transmembrane region" description="Helical" evidence="1">
    <location>
        <begin position="20"/>
        <end position="37"/>
    </location>
</feature>
<reference evidence="2" key="1">
    <citation type="submission" date="2018-02" db="EMBL/GenBank/DDBJ databases">
        <title>Rhizophora mucronata_Transcriptome.</title>
        <authorList>
            <person name="Meera S.P."/>
            <person name="Sreeshan A."/>
            <person name="Augustine A."/>
        </authorList>
    </citation>
    <scope>NUCLEOTIDE SEQUENCE</scope>
    <source>
        <tissue evidence="2">Leaf</tissue>
    </source>
</reference>
<dbReference type="AlphaFoldDB" id="A0A2P2MSM2"/>
<evidence type="ECO:0000313" key="2">
    <source>
        <dbReference type="EMBL" id="MBX33201.1"/>
    </source>
</evidence>
<keyword evidence="1" id="KW-0812">Transmembrane</keyword>
<organism evidence="2">
    <name type="scientific">Rhizophora mucronata</name>
    <name type="common">Asiatic mangrove</name>
    <dbReference type="NCBI Taxonomy" id="61149"/>
    <lineage>
        <taxon>Eukaryota</taxon>
        <taxon>Viridiplantae</taxon>
        <taxon>Streptophyta</taxon>
        <taxon>Embryophyta</taxon>
        <taxon>Tracheophyta</taxon>
        <taxon>Spermatophyta</taxon>
        <taxon>Magnoliopsida</taxon>
        <taxon>eudicotyledons</taxon>
        <taxon>Gunneridae</taxon>
        <taxon>Pentapetalae</taxon>
        <taxon>rosids</taxon>
        <taxon>fabids</taxon>
        <taxon>Malpighiales</taxon>
        <taxon>Rhizophoraceae</taxon>
        <taxon>Rhizophora</taxon>
    </lineage>
</organism>
<accession>A0A2P2MSM2</accession>
<sequence>MFVIPCSSCPCSSFSHNKKVNLAFNWSVTIIYFMVIGSKS</sequence>
<name>A0A2P2MSM2_RHIMU</name>